<dbReference type="KEGG" id="jas:FJQ89_03080"/>
<name>A0A4Y6R966_9BURK</name>
<evidence type="ECO:0000313" key="3">
    <source>
        <dbReference type="Proteomes" id="UP000316665"/>
    </source>
</evidence>
<feature type="transmembrane region" description="Helical" evidence="1">
    <location>
        <begin position="39"/>
        <end position="67"/>
    </location>
</feature>
<organism evidence="2 3">
    <name type="scientific">Janthinobacterium tructae</name>
    <dbReference type="NCBI Taxonomy" id="2590869"/>
    <lineage>
        <taxon>Bacteria</taxon>
        <taxon>Pseudomonadati</taxon>
        <taxon>Pseudomonadota</taxon>
        <taxon>Betaproteobacteria</taxon>
        <taxon>Burkholderiales</taxon>
        <taxon>Oxalobacteraceae</taxon>
        <taxon>Janthinobacterium</taxon>
    </lineage>
</organism>
<reference evidence="2 3" key="1">
    <citation type="submission" date="2019-06" db="EMBL/GenBank/DDBJ databases">
        <title>Complete genome sequence of Janthinobacterium sp. SNU WT3 isolated from diseased rainbow trout.</title>
        <authorList>
            <person name="Oh W.T."/>
            <person name="Park S.C."/>
        </authorList>
    </citation>
    <scope>NUCLEOTIDE SEQUENCE [LARGE SCALE GENOMIC DNA]</scope>
    <source>
        <strain evidence="2 3">SNU WT3</strain>
    </source>
</reference>
<evidence type="ECO:0000313" key="2">
    <source>
        <dbReference type="EMBL" id="QDG69511.1"/>
    </source>
</evidence>
<dbReference type="RefSeq" id="WP_141168995.1">
    <property type="nucleotide sequence ID" value="NZ_CP041185.1"/>
</dbReference>
<keyword evidence="1" id="KW-1133">Transmembrane helix</keyword>
<proteinExistence type="predicted"/>
<dbReference type="EMBL" id="CP041185">
    <property type="protein sequence ID" value="QDG69511.1"/>
    <property type="molecule type" value="Genomic_DNA"/>
</dbReference>
<keyword evidence="1" id="KW-0472">Membrane</keyword>
<keyword evidence="1" id="KW-0812">Transmembrane</keyword>
<gene>
    <name evidence="2" type="ORF">FJQ89_03080</name>
</gene>
<keyword evidence="3" id="KW-1185">Reference proteome</keyword>
<sequence length="77" mass="8825">MTSKLERKWWFALPVAALAAILTLHFVNSAGIEHPYNFSQWVLYFLCFTGLQRGLSFVGWLLVLILSPQSKALERTK</sequence>
<protein>
    <submittedName>
        <fullName evidence="2">Uncharacterized protein</fullName>
    </submittedName>
</protein>
<dbReference type="Proteomes" id="UP000316665">
    <property type="component" value="Chromosome"/>
</dbReference>
<evidence type="ECO:0000256" key="1">
    <source>
        <dbReference type="SAM" id="Phobius"/>
    </source>
</evidence>
<accession>A0A4Y6R966</accession>
<dbReference type="AlphaFoldDB" id="A0A4Y6R966"/>
<dbReference type="OrthoDB" id="8704555at2"/>